<dbReference type="CDD" id="cd10917">
    <property type="entry name" value="CE4_NodB_like_6s_7s"/>
    <property type="match status" value="1"/>
</dbReference>
<evidence type="ECO:0000313" key="3">
    <source>
        <dbReference type="EMBL" id="GAA1680029.1"/>
    </source>
</evidence>
<dbReference type="EMBL" id="BAAANY010000009">
    <property type="protein sequence ID" value="GAA1680029.1"/>
    <property type="molecule type" value="Genomic_DNA"/>
</dbReference>
<evidence type="ECO:0000256" key="1">
    <source>
        <dbReference type="SAM" id="MobiDB-lite"/>
    </source>
</evidence>
<keyword evidence="4" id="KW-1185">Reference proteome</keyword>
<evidence type="ECO:0000313" key="4">
    <source>
        <dbReference type="Proteomes" id="UP001500618"/>
    </source>
</evidence>
<feature type="compositionally biased region" description="Pro residues" evidence="1">
    <location>
        <begin position="48"/>
        <end position="58"/>
    </location>
</feature>
<gene>
    <name evidence="3" type="ORF">GCM10009765_31540</name>
</gene>
<dbReference type="SUPFAM" id="SSF88713">
    <property type="entry name" value="Glycoside hydrolase/deacetylase"/>
    <property type="match status" value="1"/>
</dbReference>
<dbReference type="Pfam" id="PF01522">
    <property type="entry name" value="Polysacc_deac_1"/>
    <property type="match status" value="1"/>
</dbReference>
<dbReference type="PANTHER" id="PTHR10587">
    <property type="entry name" value="GLYCOSYL TRANSFERASE-RELATED"/>
    <property type="match status" value="1"/>
</dbReference>
<dbReference type="Proteomes" id="UP001500618">
    <property type="component" value="Unassembled WGS sequence"/>
</dbReference>
<dbReference type="PANTHER" id="PTHR10587:SF137">
    <property type="entry name" value="4-DEOXY-4-FORMAMIDO-L-ARABINOSE-PHOSPHOUNDECAPRENOL DEFORMYLASE ARND-RELATED"/>
    <property type="match status" value="1"/>
</dbReference>
<evidence type="ECO:0000259" key="2">
    <source>
        <dbReference type="PROSITE" id="PS51677"/>
    </source>
</evidence>
<dbReference type="InterPro" id="IPR050248">
    <property type="entry name" value="Polysacc_deacetylase_ArnD"/>
</dbReference>
<name>A0ABN2H0R2_9ACTN</name>
<feature type="domain" description="NodB homology" evidence="2">
    <location>
        <begin position="103"/>
        <end position="284"/>
    </location>
</feature>
<feature type="compositionally biased region" description="Low complexity" evidence="1">
    <location>
        <begin position="36"/>
        <end position="47"/>
    </location>
</feature>
<dbReference type="RefSeq" id="WP_344310998.1">
    <property type="nucleotide sequence ID" value="NZ_BAAANY010000009.1"/>
</dbReference>
<comment type="caution">
    <text evidence="3">The sequence shown here is derived from an EMBL/GenBank/DDBJ whole genome shotgun (WGS) entry which is preliminary data.</text>
</comment>
<dbReference type="PROSITE" id="PS51677">
    <property type="entry name" value="NODB"/>
    <property type="match status" value="1"/>
</dbReference>
<sequence>MTTRQNGRRWPLFALVFALSGLLLVSACGKKTVAESTPRPSISSPSAPASPSPTPSVSPSPSGSSDDDGGAVDGSQPPTAQFRGQPASLPGGGKSPLRTVGGKNIALTIDDGPSPTYTPEYLRLLAKLHIKAVFCLIGENVQRYPNLVKQIVAGGHLLCNHTMHHDEHLGTKSTSTIHQDITATTAVIMKASGGVRPVFFRAPGGNWTSRLLAESRKVGLTPLDWSVDPRDWSRPGVAHITTVIKNAKPGSIILCHDGGGNRTQTYAALQKALPALKSRGLTFVTPRPE</sequence>
<accession>A0ABN2H0R2</accession>
<protein>
    <recommendedName>
        <fullName evidence="2">NodB homology domain-containing protein</fullName>
    </recommendedName>
</protein>
<organism evidence="3 4">
    <name type="scientific">Fodinicola feengrottensis</name>
    <dbReference type="NCBI Taxonomy" id="435914"/>
    <lineage>
        <taxon>Bacteria</taxon>
        <taxon>Bacillati</taxon>
        <taxon>Actinomycetota</taxon>
        <taxon>Actinomycetes</taxon>
        <taxon>Mycobacteriales</taxon>
        <taxon>Fodinicola</taxon>
    </lineage>
</organism>
<dbReference type="PROSITE" id="PS51257">
    <property type="entry name" value="PROKAR_LIPOPROTEIN"/>
    <property type="match status" value="1"/>
</dbReference>
<feature type="region of interest" description="Disordered" evidence="1">
    <location>
        <begin position="34"/>
        <end position="98"/>
    </location>
</feature>
<dbReference type="InterPro" id="IPR011330">
    <property type="entry name" value="Glyco_hydro/deAcase_b/a-brl"/>
</dbReference>
<dbReference type="Gene3D" id="3.20.20.370">
    <property type="entry name" value="Glycoside hydrolase/deacetylase"/>
    <property type="match status" value="1"/>
</dbReference>
<proteinExistence type="predicted"/>
<reference evidence="3 4" key="1">
    <citation type="journal article" date="2019" name="Int. J. Syst. Evol. Microbiol.">
        <title>The Global Catalogue of Microorganisms (GCM) 10K type strain sequencing project: providing services to taxonomists for standard genome sequencing and annotation.</title>
        <authorList>
            <consortium name="The Broad Institute Genomics Platform"/>
            <consortium name="The Broad Institute Genome Sequencing Center for Infectious Disease"/>
            <person name="Wu L."/>
            <person name="Ma J."/>
        </authorList>
    </citation>
    <scope>NUCLEOTIDE SEQUENCE [LARGE SCALE GENOMIC DNA]</scope>
    <source>
        <strain evidence="3 4">JCM 14718</strain>
    </source>
</reference>
<dbReference type="InterPro" id="IPR002509">
    <property type="entry name" value="NODB_dom"/>
</dbReference>